<feature type="binding site" evidence="9">
    <location>
        <position position="412"/>
    </location>
    <ligand>
        <name>substrate</name>
    </ligand>
</feature>
<dbReference type="Pfam" id="PF00884">
    <property type="entry name" value="Sulfatase"/>
    <property type="match status" value="1"/>
</dbReference>
<feature type="binding site" evidence="10">
    <location>
        <position position="472"/>
    </location>
    <ligand>
        <name>Mn(2+)</name>
        <dbReference type="ChEBI" id="CHEBI:29035"/>
    </ligand>
</feature>
<name>A0A8J3EWZ4_9BACI</name>
<reference evidence="14" key="1">
    <citation type="journal article" date="2019" name="Int. J. Syst. Evol. Microbiol.">
        <title>The Global Catalogue of Microorganisms (GCM) 10K type strain sequencing project: providing services to taxonomists for standard genome sequencing and annotation.</title>
        <authorList>
            <consortium name="The Broad Institute Genomics Platform"/>
            <consortium name="The Broad Institute Genome Sequencing Center for Infectious Disease"/>
            <person name="Wu L."/>
            <person name="Ma J."/>
        </authorList>
    </citation>
    <scope>NUCLEOTIDE SEQUENCE [LARGE SCALE GENOMIC DNA]</scope>
    <source>
        <strain evidence="14">CGMCC 1.14993</strain>
    </source>
</reference>
<feature type="domain" description="Sulfatase N-terminal" evidence="12">
    <location>
        <begin position="246"/>
        <end position="536"/>
    </location>
</feature>
<keyword evidence="14" id="KW-1185">Reference proteome</keyword>
<protein>
    <submittedName>
        <fullName evidence="13">Sulfatase</fullName>
    </submittedName>
</protein>
<feature type="transmembrane region" description="Helical" evidence="11">
    <location>
        <begin position="71"/>
        <end position="91"/>
    </location>
</feature>
<dbReference type="CDD" id="cd16015">
    <property type="entry name" value="LTA_synthase"/>
    <property type="match status" value="1"/>
</dbReference>
<dbReference type="Gene3D" id="3.30.1120.170">
    <property type="match status" value="1"/>
</dbReference>
<keyword evidence="6 7" id="KW-0472">Membrane</keyword>
<feature type="transmembrane region" description="Helical" evidence="11">
    <location>
        <begin position="42"/>
        <end position="62"/>
    </location>
</feature>
<evidence type="ECO:0000256" key="1">
    <source>
        <dbReference type="ARBA" id="ARBA00004651"/>
    </source>
</evidence>
<dbReference type="Gene3D" id="3.40.720.10">
    <property type="entry name" value="Alkaline Phosphatase, subunit A"/>
    <property type="match status" value="1"/>
</dbReference>
<keyword evidence="9" id="KW-0479">Metal-binding</keyword>
<feature type="transmembrane region" description="Helical" evidence="11">
    <location>
        <begin position="9"/>
        <end position="30"/>
    </location>
</feature>
<feature type="binding site" evidence="10">
    <location>
        <position position="296"/>
    </location>
    <ligand>
        <name>Mn(2+)</name>
        <dbReference type="ChEBI" id="CHEBI:29035"/>
    </ligand>
</feature>
<dbReference type="OrthoDB" id="5901192at2"/>
<evidence type="ECO:0000256" key="4">
    <source>
        <dbReference type="ARBA" id="ARBA00022692"/>
    </source>
</evidence>
<accession>A0A8J3EWZ4</accession>
<evidence type="ECO:0000256" key="5">
    <source>
        <dbReference type="ARBA" id="ARBA00022989"/>
    </source>
</evidence>
<feature type="transmembrane region" description="Helical" evidence="11">
    <location>
        <begin position="155"/>
        <end position="172"/>
    </location>
</feature>
<feature type="active site" evidence="8">
    <location>
        <position position="296"/>
    </location>
</feature>
<evidence type="ECO:0000256" key="11">
    <source>
        <dbReference type="SAM" id="Phobius"/>
    </source>
</evidence>
<evidence type="ECO:0000256" key="8">
    <source>
        <dbReference type="PIRSR" id="PIRSR005091-1"/>
    </source>
</evidence>
<comment type="caution">
    <text evidence="13">The sequence shown here is derived from an EMBL/GenBank/DDBJ whole genome shotgun (WGS) entry which is preliminary data.</text>
</comment>
<organism evidence="13 14">
    <name type="scientific">Gottfriedia solisilvae</name>
    <dbReference type="NCBI Taxonomy" id="1516104"/>
    <lineage>
        <taxon>Bacteria</taxon>
        <taxon>Bacillati</taxon>
        <taxon>Bacillota</taxon>
        <taxon>Bacilli</taxon>
        <taxon>Bacillales</taxon>
        <taxon>Bacillaceae</taxon>
        <taxon>Gottfriedia</taxon>
    </lineage>
</organism>
<evidence type="ECO:0000313" key="14">
    <source>
        <dbReference type="Proteomes" id="UP000626244"/>
    </source>
</evidence>
<evidence type="ECO:0000256" key="3">
    <source>
        <dbReference type="ARBA" id="ARBA00022475"/>
    </source>
</evidence>
<comment type="subcellular location">
    <subcellularLocation>
        <location evidence="1">Cell membrane</location>
        <topology evidence="1">Multi-pass membrane protein</topology>
    </subcellularLocation>
</comment>
<keyword evidence="3 7" id="KW-1003">Cell membrane</keyword>
<comment type="similarity">
    <text evidence="2 7">Belongs to the LTA synthase family.</text>
</comment>
<dbReference type="InterPro" id="IPR012160">
    <property type="entry name" value="LtaS-like"/>
</dbReference>
<keyword evidence="9" id="KW-0464">Manganese</keyword>
<gene>
    <name evidence="13" type="ORF">GCM10007380_06650</name>
</gene>
<feature type="transmembrane region" description="Helical" evidence="11">
    <location>
        <begin position="118"/>
        <end position="139"/>
    </location>
</feature>
<sequence>MWKKFIKNFGFPLLAVFLLWTKATLLSLYYFDLEIENSMQKFILIISPISSLLIFIGIGLFAKGHKRNRAVIWISLVMSFILIGDTAYYSFFDDFVTIPVLFMTQNFADLGSSVKSMISYKTILAFADIIILILVNIFWGKKFFTTENIKGKTRTAYYLVAAAVFLVNLGMAETERPQLLTRSFDREYIVKYLGLYNYHIYDMVQQSKTTAQKAMADDSELAGIENFIRANDTGVNAELHGKYKGKNVVVISLESLQDFVIGREINGQEITPFLNDFIKESYYFDNFYHQTGQGKTSDAEFLIDNSLYPLDRGAVYFTNGGNTFTATPAILKKEQNYYTSVMHSNNKSFWNRDMMYPSLGYDRYYNENDYKVTEDTSIGWGLKDQYFFEQSVEKMKEMPKPFYTRMLSLTNHYPFELGEKDLMIEKLKTGDQTVDNYVTTVRYLDESIKHFVEEMKASGLYDNTILVMYGDHYGISENHNRAMSEVLGKEITPVEHVKLQQVPFFIHLPGQTKGETIHKVAGQIDVKPTILNLLGVNANKTSINFGNDILSPKHKDFVVFRDGTIVTDKYIYKNEKMYDANTGEELEGQKPPKEDLAKAKKSLEYSNSIIYKDLLRFFEVKYERAKTKFE</sequence>
<dbReference type="GO" id="GO:0005886">
    <property type="term" value="C:plasma membrane"/>
    <property type="evidence" value="ECO:0007669"/>
    <property type="project" value="UniProtKB-SubCell"/>
</dbReference>
<evidence type="ECO:0000256" key="6">
    <source>
        <dbReference type="ARBA" id="ARBA00023136"/>
    </source>
</evidence>
<dbReference type="Proteomes" id="UP000626244">
    <property type="component" value="Unassembled WGS sequence"/>
</dbReference>
<evidence type="ECO:0000256" key="10">
    <source>
        <dbReference type="PIRSR" id="PIRSR005091-3"/>
    </source>
</evidence>
<dbReference type="SUPFAM" id="SSF53649">
    <property type="entry name" value="Alkaline phosphatase-like"/>
    <property type="match status" value="1"/>
</dbReference>
<evidence type="ECO:0000256" key="7">
    <source>
        <dbReference type="PIRNR" id="PIRNR005091"/>
    </source>
</evidence>
<evidence type="ECO:0000256" key="9">
    <source>
        <dbReference type="PIRSR" id="PIRSR005091-2"/>
    </source>
</evidence>
<dbReference type="PANTHER" id="PTHR47371">
    <property type="entry name" value="LIPOTEICHOIC ACID SYNTHASE"/>
    <property type="match status" value="1"/>
</dbReference>
<feature type="binding site" evidence="10">
    <location>
        <position position="254"/>
    </location>
    <ligand>
        <name>Mn(2+)</name>
        <dbReference type="ChEBI" id="CHEBI:29035"/>
    </ligand>
</feature>
<dbReference type="InterPro" id="IPR000917">
    <property type="entry name" value="Sulfatase_N"/>
</dbReference>
<evidence type="ECO:0000256" key="2">
    <source>
        <dbReference type="ARBA" id="ARBA00009983"/>
    </source>
</evidence>
<dbReference type="RefSeq" id="WP_087998926.1">
    <property type="nucleotide sequence ID" value="NZ_BMHB01000001.1"/>
</dbReference>
<dbReference type="InterPro" id="IPR050448">
    <property type="entry name" value="OpgB/LTA_synthase_biosynth"/>
</dbReference>
<dbReference type="InterPro" id="IPR017850">
    <property type="entry name" value="Alkaline_phosphatase_core_sf"/>
</dbReference>
<dbReference type="PANTHER" id="PTHR47371:SF1">
    <property type="entry name" value="LIPOTEICHOIC ACID SYNTHASE-LIKE YQGS"/>
    <property type="match status" value="1"/>
</dbReference>
<evidence type="ECO:0000313" key="13">
    <source>
        <dbReference type="EMBL" id="GGI11202.1"/>
    </source>
</evidence>
<dbReference type="EMBL" id="BMHB01000001">
    <property type="protein sequence ID" value="GGI11202.1"/>
    <property type="molecule type" value="Genomic_DNA"/>
</dbReference>
<dbReference type="PIRSF" id="PIRSF005091">
    <property type="entry name" value="Mmb_sulf_HI1246"/>
    <property type="match status" value="1"/>
</dbReference>
<keyword evidence="4 11" id="KW-0812">Transmembrane</keyword>
<proteinExistence type="inferred from homology"/>
<evidence type="ECO:0000259" key="12">
    <source>
        <dbReference type="Pfam" id="PF00884"/>
    </source>
</evidence>
<dbReference type="GO" id="GO:0046872">
    <property type="term" value="F:metal ion binding"/>
    <property type="evidence" value="ECO:0007669"/>
    <property type="project" value="UniProtKB-KW"/>
</dbReference>
<keyword evidence="5 11" id="KW-1133">Transmembrane helix</keyword>
<dbReference type="AlphaFoldDB" id="A0A8J3EWZ4"/>
<feature type="binding site" evidence="10">
    <location>
        <position position="471"/>
    </location>
    <ligand>
        <name>Mn(2+)</name>
        <dbReference type="ChEBI" id="CHEBI:29035"/>
    </ligand>
</feature>